<evidence type="ECO:0000313" key="10">
    <source>
        <dbReference type="EMBL" id="OIR06972.1"/>
    </source>
</evidence>
<dbReference type="GO" id="GO:0005886">
    <property type="term" value="C:plasma membrane"/>
    <property type="evidence" value="ECO:0007669"/>
    <property type="project" value="UniProtKB-SubCell"/>
</dbReference>
<dbReference type="PANTHER" id="PTHR33908:SF11">
    <property type="entry name" value="MEMBRANE PROTEIN"/>
    <property type="match status" value="1"/>
</dbReference>
<evidence type="ECO:0000256" key="6">
    <source>
        <dbReference type="ARBA" id="ARBA00022989"/>
    </source>
</evidence>
<feature type="transmembrane region" description="Helical" evidence="8">
    <location>
        <begin position="147"/>
        <end position="178"/>
    </location>
</feature>
<dbReference type="PANTHER" id="PTHR33908">
    <property type="entry name" value="MANNOSYLTRANSFERASE YKCB-RELATED"/>
    <property type="match status" value="1"/>
</dbReference>
<dbReference type="GO" id="GO:0016763">
    <property type="term" value="F:pentosyltransferase activity"/>
    <property type="evidence" value="ECO:0007669"/>
    <property type="project" value="TreeGrafter"/>
</dbReference>
<feature type="transmembrane region" description="Helical" evidence="8">
    <location>
        <begin position="266"/>
        <end position="283"/>
    </location>
</feature>
<evidence type="ECO:0000256" key="8">
    <source>
        <dbReference type="SAM" id="Phobius"/>
    </source>
</evidence>
<dbReference type="InterPro" id="IPR050297">
    <property type="entry name" value="LipidA_mod_glycosyltrf_83"/>
</dbReference>
<keyword evidence="3" id="KW-0328">Glycosyltransferase</keyword>
<feature type="transmembrane region" description="Helical" evidence="8">
    <location>
        <begin position="7"/>
        <end position="27"/>
    </location>
</feature>
<dbReference type="GO" id="GO:0008610">
    <property type="term" value="P:lipid biosynthetic process"/>
    <property type="evidence" value="ECO:0007669"/>
    <property type="project" value="UniProtKB-ARBA"/>
</dbReference>
<evidence type="ECO:0000256" key="4">
    <source>
        <dbReference type="ARBA" id="ARBA00022679"/>
    </source>
</evidence>
<name>A0A1J5SZE4_9ZZZZ</name>
<proteinExistence type="predicted"/>
<dbReference type="InterPro" id="IPR038731">
    <property type="entry name" value="RgtA/B/C-like"/>
</dbReference>
<feature type="transmembrane region" description="Helical" evidence="8">
    <location>
        <begin position="190"/>
        <end position="209"/>
    </location>
</feature>
<keyword evidence="5 8" id="KW-0812">Transmembrane</keyword>
<feature type="transmembrane region" description="Helical" evidence="8">
    <location>
        <begin position="97"/>
        <end position="115"/>
    </location>
</feature>
<keyword evidence="7 8" id="KW-0472">Membrane</keyword>
<keyword evidence="6 8" id="KW-1133">Transmembrane helix</keyword>
<feature type="domain" description="Glycosyltransferase RgtA/B/C/D-like" evidence="9">
    <location>
        <begin position="54"/>
        <end position="207"/>
    </location>
</feature>
<feature type="transmembrane region" description="Helical" evidence="8">
    <location>
        <begin position="47"/>
        <end position="64"/>
    </location>
</feature>
<dbReference type="Pfam" id="PF13231">
    <property type="entry name" value="PMT_2"/>
    <property type="match status" value="1"/>
</dbReference>
<reference evidence="10" key="1">
    <citation type="submission" date="2016-10" db="EMBL/GenBank/DDBJ databases">
        <title>Sequence of Gallionella enrichment culture.</title>
        <authorList>
            <person name="Poehlein A."/>
            <person name="Muehling M."/>
            <person name="Daniel R."/>
        </authorList>
    </citation>
    <scope>NUCLEOTIDE SEQUENCE</scope>
</reference>
<comment type="subcellular location">
    <subcellularLocation>
        <location evidence="1">Cell membrane</location>
        <topology evidence="1">Multi-pass membrane protein</topology>
    </subcellularLocation>
</comment>
<organism evidence="10">
    <name type="scientific">mine drainage metagenome</name>
    <dbReference type="NCBI Taxonomy" id="410659"/>
    <lineage>
        <taxon>unclassified sequences</taxon>
        <taxon>metagenomes</taxon>
        <taxon>ecological metagenomes</taxon>
    </lineage>
</organism>
<feature type="transmembrane region" description="Helical" evidence="8">
    <location>
        <begin position="289"/>
        <end position="305"/>
    </location>
</feature>
<comment type="caution">
    <text evidence="10">The sequence shown here is derived from an EMBL/GenBank/DDBJ whole genome shotgun (WGS) entry which is preliminary data.</text>
</comment>
<feature type="transmembrane region" description="Helical" evidence="8">
    <location>
        <begin position="317"/>
        <end position="340"/>
    </location>
</feature>
<protein>
    <recommendedName>
        <fullName evidence="9">Glycosyltransferase RgtA/B/C/D-like domain-containing protein</fullName>
    </recommendedName>
</protein>
<evidence type="ECO:0000256" key="7">
    <source>
        <dbReference type="ARBA" id="ARBA00023136"/>
    </source>
</evidence>
<keyword evidence="2" id="KW-1003">Cell membrane</keyword>
<gene>
    <name evidence="10" type="ORF">GALL_108780</name>
</gene>
<feature type="transmembrane region" description="Helical" evidence="8">
    <location>
        <begin position="122"/>
        <end position="141"/>
    </location>
</feature>
<accession>A0A1J5SZE4</accession>
<feature type="transmembrane region" description="Helical" evidence="8">
    <location>
        <begin position="240"/>
        <end position="259"/>
    </location>
</feature>
<evidence type="ECO:0000256" key="3">
    <source>
        <dbReference type="ARBA" id="ARBA00022676"/>
    </source>
</evidence>
<evidence type="ECO:0000256" key="2">
    <source>
        <dbReference type="ARBA" id="ARBA00022475"/>
    </source>
</evidence>
<feature type="transmembrane region" description="Helical" evidence="8">
    <location>
        <begin position="71"/>
        <end position="91"/>
    </location>
</feature>
<sequence length="514" mass="60425">MQNSKRIIYFFAIIKFIIPFVFINAAFELHRDEYLYLADANHLAWGYIEMPPLLAVLGAISKLFGSSFYAVYFWSSLFGTMTIILVGKIAIELKGNAYAVFIACLAFLCSGFLRMNILFMPNFLDAFFWTLSVYFIIKLINSKDKKYLYYLGICFGLGMLSKYTMAFFILAFLISFVLTSNRKWLLNKHFYFAMLLALLIVSPNFYWQYNHHFPVLHHMQMLQDYQLQYLSRVEFLVNQVIMFLSCFYIWMMALWFLFFKKDGRKYISIGIIYFAVILLLLWFKGKFYYAASIYPALLAIGSVYLEKIISSHKIKVLHWVIPVFMLMVTVLIFPVAIPFMSPQKLDAFYKTVHAEKAGVLNWEEKKNNPLPQDFADMLGWKEMAQKIAKVYHQLPDSVQQKTMVYGNNYGEAAALAFYRKKFDLPEIYSDDASFAFWLPNKFNYKYFLFLTYDMPEKNDSFFYHFKKTEIKDSLTQKYAREYGAKIVLYSEPDSTAKAIAERSTKELKAKYNLH</sequence>
<dbReference type="AlphaFoldDB" id="A0A1J5SZE4"/>
<evidence type="ECO:0000256" key="5">
    <source>
        <dbReference type="ARBA" id="ARBA00022692"/>
    </source>
</evidence>
<dbReference type="EMBL" id="MLJW01000040">
    <property type="protein sequence ID" value="OIR06972.1"/>
    <property type="molecule type" value="Genomic_DNA"/>
</dbReference>
<evidence type="ECO:0000256" key="1">
    <source>
        <dbReference type="ARBA" id="ARBA00004651"/>
    </source>
</evidence>
<evidence type="ECO:0000259" key="9">
    <source>
        <dbReference type="Pfam" id="PF13231"/>
    </source>
</evidence>
<keyword evidence="4" id="KW-0808">Transferase</keyword>